<keyword evidence="5 6" id="KW-0119">Carbohydrate metabolism</keyword>
<evidence type="ECO:0000256" key="2">
    <source>
        <dbReference type="ARBA" id="ARBA00022723"/>
    </source>
</evidence>
<dbReference type="RefSeq" id="WP_065254576.1">
    <property type="nucleotide sequence ID" value="NZ_JADMZC010000013.1"/>
</dbReference>
<evidence type="ECO:0000256" key="5">
    <source>
        <dbReference type="ARBA" id="ARBA00023277"/>
    </source>
</evidence>
<dbReference type="HAMAP" id="MF_01246">
    <property type="entry name" value="COD"/>
    <property type="match status" value="1"/>
</dbReference>
<organism evidence="7 8">
    <name type="scientific">Clostridium paraputrificum</name>
    <dbReference type="NCBI Taxonomy" id="29363"/>
    <lineage>
        <taxon>Bacteria</taxon>
        <taxon>Bacillati</taxon>
        <taxon>Bacillota</taxon>
        <taxon>Clostridia</taxon>
        <taxon>Eubacteriales</taxon>
        <taxon>Clostridiaceae</taxon>
        <taxon>Clostridium</taxon>
    </lineage>
</organism>
<dbReference type="CDD" id="cd10803">
    <property type="entry name" value="YdjC_EF3048_like"/>
    <property type="match status" value="1"/>
</dbReference>
<keyword evidence="3 6" id="KW-0378">Hydrolase</keyword>
<dbReference type="GO" id="GO:0000272">
    <property type="term" value="P:polysaccharide catabolic process"/>
    <property type="evidence" value="ECO:0007669"/>
    <property type="project" value="InterPro"/>
</dbReference>
<evidence type="ECO:0000256" key="6">
    <source>
        <dbReference type="HAMAP-Rule" id="MF_01246"/>
    </source>
</evidence>
<feature type="binding site" evidence="6">
    <location>
        <position position="59"/>
    </location>
    <ligand>
        <name>Mg(2+)</name>
        <dbReference type="ChEBI" id="CHEBI:18420"/>
    </ligand>
</feature>
<dbReference type="NCBIfam" id="NF002559">
    <property type="entry name" value="PRK02134.1"/>
    <property type="match status" value="1"/>
</dbReference>
<dbReference type="InterPro" id="IPR022948">
    <property type="entry name" value="COD_ChbG_bac"/>
</dbReference>
<comment type="function">
    <text evidence="6">Probably catalyzes the deacetylation of acetylated carbohydrates an important step in the degradation of oligosaccharides.</text>
</comment>
<dbReference type="OrthoDB" id="9774177at2"/>
<dbReference type="GO" id="GO:0016811">
    <property type="term" value="F:hydrolase activity, acting on carbon-nitrogen (but not peptide) bonds, in linear amides"/>
    <property type="evidence" value="ECO:0007669"/>
    <property type="project" value="UniProtKB-UniRule"/>
</dbReference>
<sequence>MRLIVNADDFGISKAINLGIIEAYNEGIVKSTTLMCNMEAVDHAIKLANENPGIGVGIHFVLTAGKPLAQGVDSLVDEEGNFLKSEGIEEKSKKDDIRKELECQFNKFLSYGIKPTHIDTHHHVHRIKKVFEVVKEIAIKNNLPVRLMGETYDSMYKEIKSTSKFSESFYEKEMVTEDNLIRLLEEYKDFETVELMSHPGYLDQNILNRTSYAIERTIELETLVSRKVKEYIKENNIELISFSQL</sequence>
<dbReference type="InterPro" id="IPR011330">
    <property type="entry name" value="Glyco_hydro/deAcase_b/a-brl"/>
</dbReference>
<dbReference type="AlphaFoldDB" id="A0A1B8RQ53"/>
<keyword evidence="8" id="KW-1185">Reference proteome</keyword>
<keyword evidence="2 6" id="KW-0479">Metal-binding</keyword>
<dbReference type="GO" id="GO:0046872">
    <property type="term" value="F:metal ion binding"/>
    <property type="evidence" value="ECO:0007669"/>
    <property type="project" value="UniProtKB-KW"/>
</dbReference>
<comment type="caution">
    <text evidence="7">The sequence shown here is derived from an EMBL/GenBank/DDBJ whole genome shotgun (WGS) entry which is preliminary data.</text>
</comment>
<comment type="cofactor">
    <cofactor evidence="1 6">
        <name>Mg(2+)</name>
        <dbReference type="ChEBI" id="CHEBI:18420"/>
    </cofactor>
</comment>
<proteinExistence type="inferred from homology"/>
<dbReference type="EC" id="3.5.1.-" evidence="6"/>
<dbReference type="Pfam" id="PF04794">
    <property type="entry name" value="YdjC"/>
    <property type="match status" value="1"/>
</dbReference>
<evidence type="ECO:0000313" key="8">
    <source>
        <dbReference type="Proteomes" id="UP000092714"/>
    </source>
</evidence>
<dbReference type="InterPro" id="IPR006879">
    <property type="entry name" value="YdjC-like"/>
</dbReference>
<dbReference type="PANTHER" id="PTHR31609:SF1">
    <property type="entry name" value="CARBOHYDRATE DEACETYLASE"/>
    <property type="match status" value="1"/>
</dbReference>
<evidence type="ECO:0000313" key="7">
    <source>
        <dbReference type="EMBL" id="OBY10935.1"/>
    </source>
</evidence>
<keyword evidence="4 6" id="KW-0460">Magnesium</keyword>
<accession>A0A1B8RQ53</accession>
<dbReference type="eggNOG" id="COG3394">
    <property type="taxonomic scope" value="Bacteria"/>
</dbReference>
<comment type="similarity">
    <text evidence="6">Belongs to the YdjC deacetylase family.</text>
</comment>
<reference evidence="7 8" key="1">
    <citation type="submission" date="2016-06" db="EMBL/GenBank/DDBJ databases">
        <authorList>
            <person name="Kjaerup R.B."/>
            <person name="Dalgaard T.S."/>
            <person name="Juul-Madsen H.R."/>
        </authorList>
    </citation>
    <scope>NUCLEOTIDE SEQUENCE [LARGE SCALE GENOMIC DNA]</scope>
    <source>
        <strain evidence="7 8">373-A1</strain>
    </source>
</reference>
<feature type="binding site" evidence="6">
    <location>
        <position position="121"/>
    </location>
    <ligand>
        <name>Mg(2+)</name>
        <dbReference type="ChEBI" id="CHEBI:18420"/>
    </ligand>
</feature>
<dbReference type="PANTHER" id="PTHR31609">
    <property type="entry name" value="YDJC DEACETYLASE FAMILY MEMBER"/>
    <property type="match status" value="1"/>
</dbReference>
<evidence type="ECO:0000256" key="3">
    <source>
        <dbReference type="ARBA" id="ARBA00022801"/>
    </source>
</evidence>
<dbReference type="Gene3D" id="3.20.20.370">
    <property type="entry name" value="Glycoside hydrolase/deacetylase"/>
    <property type="match status" value="1"/>
</dbReference>
<protein>
    <recommendedName>
        <fullName evidence="6">Carbohydrate deacetylase</fullName>
        <ecNumber evidence="6">3.5.1.-</ecNumber>
    </recommendedName>
</protein>
<dbReference type="Proteomes" id="UP000092714">
    <property type="component" value="Unassembled WGS sequence"/>
</dbReference>
<comment type="subunit">
    <text evidence="6">Homodimer.</text>
</comment>
<evidence type="ECO:0000256" key="4">
    <source>
        <dbReference type="ARBA" id="ARBA00022842"/>
    </source>
</evidence>
<name>A0A1B8RQ53_9CLOT</name>
<dbReference type="GO" id="GO:0019213">
    <property type="term" value="F:deacetylase activity"/>
    <property type="evidence" value="ECO:0007669"/>
    <property type="project" value="TreeGrafter"/>
</dbReference>
<evidence type="ECO:0000256" key="1">
    <source>
        <dbReference type="ARBA" id="ARBA00001946"/>
    </source>
</evidence>
<gene>
    <name evidence="7" type="ORF">CP373A1_10615</name>
</gene>
<dbReference type="SUPFAM" id="SSF88713">
    <property type="entry name" value="Glycoside hydrolase/deacetylase"/>
    <property type="match status" value="1"/>
</dbReference>
<dbReference type="EMBL" id="MAPZ01000019">
    <property type="protein sequence ID" value="OBY10935.1"/>
    <property type="molecule type" value="Genomic_DNA"/>
</dbReference>